<dbReference type="Proteomes" id="UP001303115">
    <property type="component" value="Unassembled WGS sequence"/>
</dbReference>
<feature type="compositionally biased region" description="Basic residues" evidence="1">
    <location>
        <begin position="477"/>
        <end position="488"/>
    </location>
</feature>
<feature type="compositionally biased region" description="Acidic residues" evidence="1">
    <location>
        <begin position="582"/>
        <end position="609"/>
    </location>
</feature>
<feature type="compositionally biased region" description="Low complexity" evidence="1">
    <location>
        <begin position="560"/>
        <end position="575"/>
    </location>
</feature>
<feature type="transmembrane region" description="Helical" evidence="2">
    <location>
        <begin position="451"/>
        <end position="473"/>
    </location>
</feature>
<evidence type="ECO:0000313" key="4">
    <source>
        <dbReference type="EMBL" id="KAK4041778.1"/>
    </source>
</evidence>
<feature type="transmembrane region" description="Helical" evidence="2">
    <location>
        <begin position="741"/>
        <end position="771"/>
    </location>
</feature>
<keyword evidence="5" id="KW-1185">Reference proteome</keyword>
<accession>A0AAN6PIT7</accession>
<gene>
    <name evidence="4" type="ORF">C8A01DRAFT_34156</name>
</gene>
<feature type="compositionally biased region" description="Pro residues" evidence="1">
    <location>
        <begin position="645"/>
        <end position="662"/>
    </location>
</feature>
<evidence type="ECO:0000256" key="2">
    <source>
        <dbReference type="SAM" id="Phobius"/>
    </source>
</evidence>
<feature type="region of interest" description="Disordered" evidence="1">
    <location>
        <begin position="477"/>
        <end position="511"/>
    </location>
</feature>
<keyword evidence="2" id="KW-0812">Transmembrane</keyword>
<feature type="compositionally biased region" description="Pro residues" evidence="1">
    <location>
        <begin position="42"/>
        <end position="69"/>
    </location>
</feature>
<evidence type="ECO:0000256" key="3">
    <source>
        <dbReference type="SAM" id="SignalP"/>
    </source>
</evidence>
<keyword evidence="3" id="KW-0732">Signal</keyword>
<feature type="region of interest" description="Disordered" evidence="1">
    <location>
        <begin position="358"/>
        <end position="433"/>
    </location>
</feature>
<proteinExistence type="predicted"/>
<keyword evidence="2" id="KW-1133">Transmembrane helix</keyword>
<keyword evidence="2" id="KW-0472">Membrane</keyword>
<sequence>MHPRFSLIALLAAAASAAVAGPAPVPGPIGSTVAPALDPRQDPPPPPNPSPPNPSQPTPSPPKPSPSTPLPTSCSASLTSLLASLPAPPTTAHPDLPAWASSSAPIQLVLSAVTNPAAAYTTLALAPDTGTGTDMDMDIDALCSAAARAATAPSSLAAAYSQYLDAVQTWRFAVEGDAYQLAKECGWDVGLGVELLMATEAAMCASGLRASVVPWTSPPPSQPPFIHKGTVDELDELEEVEIKIQHVEKDQTGINDQLAELEARLAVLDPSTQYAADMARELQARVAKLKTGPRYYPFDQAREREALFRNQGTGVYCQSGKARVDISAAAKSSGVIAAHYNHHLCHYYQENMASFAPQQGGNPPFMSGRPLDGPFTAPGPASGPSGPPSGLPSEPPSDPSSEFFPPPWASSADSSPAAATTSPFVNGPGTGTGTASSSAAFFAAASPSSQAVVALITVAVIALILGPLVVSLLRRNRGTPPHRARIRASARWNPPPNNPGPGDDSETDGRSSWEDIEANAAVQQYIARYHQRLRAQGLNERGEAPPPYKEPSITSQCPIPYSAPAQPRASPPSYYTSSSDGSDMDAVDEEPSTSPALEEEEEEEEEEEGIQLQTLPPVPAWSQPQTPPNSPVEGPFPTTANHQLPLPPPLSLPPPAHPPQPARSPCRLPTSSPPPPQQQQQQQQQQHQQHQQPTNTTQTTPTTPTTTTATTKETPTAAFDARPARGLQHVPTGSGGSASTAVAITVIVAIVLAAVALAVAVIVIVIVIVIVRRVRALSRGIGIGTGDE</sequence>
<feature type="compositionally biased region" description="Low complexity" evidence="1">
    <location>
        <begin position="409"/>
        <end position="423"/>
    </location>
</feature>
<name>A0AAN6PIT7_9PEZI</name>
<dbReference type="EMBL" id="MU854351">
    <property type="protein sequence ID" value="KAK4041778.1"/>
    <property type="molecule type" value="Genomic_DNA"/>
</dbReference>
<comment type="caution">
    <text evidence="4">The sequence shown here is derived from an EMBL/GenBank/DDBJ whole genome shotgun (WGS) entry which is preliminary data.</text>
</comment>
<evidence type="ECO:0000313" key="5">
    <source>
        <dbReference type="Proteomes" id="UP001303115"/>
    </source>
</evidence>
<feature type="compositionally biased region" description="Pro residues" evidence="1">
    <location>
        <begin position="385"/>
        <end position="408"/>
    </location>
</feature>
<feature type="compositionally biased region" description="Low complexity" evidence="1">
    <location>
        <begin position="19"/>
        <end position="38"/>
    </location>
</feature>
<feature type="region of interest" description="Disordered" evidence="1">
    <location>
        <begin position="19"/>
        <end position="74"/>
    </location>
</feature>
<feature type="region of interest" description="Disordered" evidence="1">
    <location>
        <begin position="540"/>
        <end position="736"/>
    </location>
</feature>
<feature type="compositionally biased region" description="Low complexity" evidence="1">
    <location>
        <begin position="678"/>
        <end position="716"/>
    </location>
</feature>
<feature type="chain" id="PRO_5042885387" evidence="3">
    <location>
        <begin position="21"/>
        <end position="788"/>
    </location>
</feature>
<protein>
    <submittedName>
        <fullName evidence="4">Uncharacterized protein</fullName>
    </submittedName>
</protein>
<feature type="signal peptide" evidence="3">
    <location>
        <begin position="1"/>
        <end position="20"/>
    </location>
</feature>
<dbReference type="AlphaFoldDB" id="A0AAN6PIT7"/>
<organism evidence="4 5">
    <name type="scientific">Parachaetomium inaequale</name>
    <dbReference type="NCBI Taxonomy" id="2588326"/>
    <lineage>
        <taxon>Eukaryota</taxon>
        <taxon>Fungi</taxon>
        <taxon>Dikarya</taxon>
        <taxon>Ascomycota</taxon>
        <taxon>Pezizomycotina</taxon>
        <taxon>Sordariomycetes</taxon>
        <taxon>Sordariomycetidae</taxon>
        <taxon>Sordariales</taxon>
        <taxon>Chaetomiaceae</taxon>
        <taxon>Parachaetomium</taxon>
    </lineage>
</organism>
<feature type="compositionally biased region" description="Low complexity" evidence="1">
    <location>
        <begin position="373"/>
        <end position="384"/>
    </location>
</feature>
<evidence type="ECO:0000256" key="1">
    <source>
        <dbReference type="SAM" id="MobiDB-lite"/>
    </source>
</evidence>
<reference evidence="5" key="1">
    <citation type="journal article" date="2023" name="Mol. Phylogenet. Evol.">
        <title>Genome-scale phylogeny and comparative genomics of the fungal order Sordariales.</title>
        <authorList>
            <person name="Hensen N."/>
            <person name="Bonometti L."/>
            <person name="Westerberg I."/>
            <person name="Brannstrom I.O."/>
            <person name="Guillou S."/>
            <person name="Cros-Aarteil S."/>
            <person name="Calhoun S."/>
            <person name="Haridas S."/>
            <person name="Kuo A."/>
            <person name="Mondo S."/>
            <person name="Pangilinan J."/>
            <person name="Riley R."/>
            <person name="LaButti K."/>
            <person name="Andreopoulos B."/>
            <person name="Lipzen A."/>
            <person name="Chen C."/>
            <person name="Yan M."/>
            <person name="Daum C."/>
            <person name="Ng V."/>
            <person name="Clum A."/>
            <person name="Steindorff A."/>
            <person name="Ohm R.A."/>
            <person name="Martin F."/>
            <person name="Silar P."/>
            <person name="Natvig D.O."/>
            <person name="Lalanne C."/>
            <person name="Gautier V."/>
            <person name="Ament-Velasquez S.L."/>
            <person name="Kruys A."/>
            <person name="Hutchinson M.I."/>
            <person name="Powell A.J."/>
            <person name="Barry K."/>
            <person name="Miller A.N."/>
            <person name="Grigoriev I.V."/>
            <person name="Debuchy R."/>
            <person name="Gladieux P."/>
            <person name="Hiltunen Thoren M."/>
            <person name="Johannesson H."/>
        </authorList>
    </citation>
    <scope>NUCLEOTIDE SEQUENCE [LARGE SCALE GENOMIC DNA]</scope>
    <source>
        <strain evidence="5">CBS 284.82</strain>
    </source>
</reference>